<evidence type="ECO:0000313" key="1">
    <source>
        <dbReference type="EMBL" id="KAJ2969093.1"/>
    </source>
</evidence>
<sequence>MVLFDDLLHNHSVSVGELLQGINLCRTLRRDFASAPRQFQQIADQVRSLSIVLEDVEISTSNCELTDADSRDLHQIARGCHNVLLELSELLEKNKVLEEDAEGARNRVKRALARVNWSPEIAHSLQARISANAALLNAFHNRITRTATSNLLRHVENQEFQNTLAWLSPTEYGLEQSDLISRRYPNTGRWLLDSLEFQQWLDTPNAIMYCPGIPGAGKTILAASVIDHLLSSTRTEDGIGIAYVYLNFRRQEDQKLGCLFASLVKQLVQQDPSAAEALKSLEKSHKTAKTRPSTNELDAFLDTIVNLPSFQRIFIVVDALDECQTADNCRAKFVSALCNLAQTGKANVFATSRPSPEIHNAFKQDSTIKLEVRAPDHDVRAYLDGNLDKLPNCIRVNAALQDQIKVTITRAADGMFLLARIYISQLDDKLTVKAVQRALSYFEEQGKRSSASEAAKLEVLSQAYDQTMERIQMQKPGFRLLAENALLWIVSARRPLKVVELLQALGIDETELVFDDDNIPQVEDVISACAGLVIVDEESNVVRLVHYTTQEYFEQRQDTWLPDAEWRIAKACISFLYTWDKREWPDIDGAKSPAYKLFDYAADHWGHHLASAPTHYQRSSTVLDFLQQSTQCLNRCSTALAWVGFDFHEILGLEPTGRNALHFAAHFGLLEALKVFLDDEEGKYDDPANVCDTFSRTPIFYAIRSGKQRVVKELNTTGDCRLAW</sequence>
<dbReference type="EMBL" id="JANJQO010001827">
    <property type="protein sequence ID" value="KAJ2969093.1"/>
    <property type="molecule type" value="Genomic_DNA"/>
</dbReference>
<reference evidence="1" key="1">
    <citation type="submission" date="2022-08" db="EMBL/GenBank/DDBJ databases">
        <title>Genome Sequence of Lecanicillium fungicola.</title>
        <authorList>
            <person name="Buettner E."/>
        </authorList>
    </citation>
    <scope>NUCLEOTIDE SEQUENCE</scope>
    <source>
        <strain evidence="1">Babe33</strain>
    </source>
</reference>
<comment type="caution">
    <text evidence="1">The sequence shown here is derived from an EMBL/GenBank/DDBJ whole genome shotgun (WGS) entry which is preliminary data.</text>
</comment>
<name>A0ACC1MSC1_9HYPO</name>
<keyword evidence="2" id="KW-1185">Reference proteome</keyword>
<organism evidence="1 2">
    <name type="scientific">Zarea fungicola</name>
    <dbReference type="NCBI Taxonomy" id="93591"/>
    <lineage>
        <taxon>Eukaryota</taxon>
        <taxon>Fungi</taxon>
        <taxon>Dikarya</taxon>
        <taxon>Ascomycota</taxon>
        <taxon>Pezizomycotina</taxon>
        <taxon>Sordariomycetes</taxon>
        <taxon>Hypocreomycetidae</taxon>
        <taxon>Hypocreales</taxon>
        <taxon>Cordycipitaceae</taxon>
        <taxon>Zarea</taxon>
    </lineage>
</organism>
<dbReference type="Proteomes" id="UP001143910">
    <property type="component" value="Unassembled WGS sequence"/>
</dbReference>
<accession>A0ACC1MSC1</accession>
<protein>
    <submittedName>
        <fullName evidence="1">Uncharacterized protein</fullName>
    </submittedName>
</protein>
<proteinExistence type="predicted"/>
<gene>
    <name evidence="1" type="ORF">NQ176_g8849</name>
</gene>
<evidence type="ECO:0000313" key="2">
    <source>
        <dbReference type="Proteomes" id="UP001143910"/>
    </source>
</evidence>